<keyword evidence="7" id="KW-0206">Cytoskeleton</keyword>
<gene>
    <name evidence="11" type="ORF">LAZ67_14003345</name>
</gene>
<evidence type="ECO:0000256" key="4">
    <source>
        <dbReference type="ARBA" id="ARBA00022741"/>
    </source>
</evidence>
<evidence type="ECO:0000256" key="2">
    <source>
        <dbReference type="ARBA" id="ARBA00022490"/>
    </source>
</evidence>
<dbReference type="PANTHER" id="PTHR47971">
    <property type="entry name" value="KINESIN-RELATED PROTEIN 6"/>
    <property type="match status" value="1"/>
</dbReference>
<accession>A0ABY6LB13</accession>
<keyword evidence="5 8" id="KW-0067">ATP-binding</keyword>
<keyword evidence="4 8" id="KW-0547">Nucleotide-binding</keyword>
<dbReference type="PANTHER" id="PTHR47971:SF8">
    <property type="entry name" value="KINESIN-LIKE PROTEIN"/>
    <property type="match status" value="1"/>
</dbReference>
<comment type="subcellular location">
    <subcellularLocation>
        <location evidence="1">Cytoplasm</location>
        <location evidence="1">Cytoskeleton</location>
    </subcellularLocation>
</comment>
<feature type="compositionally biased region" description="Basic and acidic residues" evidence="9">
    <location>
        <begin position="77"/>
        <end position="102"/>
    </location>
</feature>
<evidence type="ECO:0000256" key="8">
    <source>
        <dbReference type="PROSITE-ProRule" id="PRU00283"/>
    </source>
</evidence>
<protein>
    <submittedName>
        <fullName evidence="11">KIF2A</fullName>
    </submittedName>
</protein>
<evidence type="ECO:0000256" key="9">
    <source>
        <dbReference type="SAM" id="MobiDB-lite"/>
    </source>
</evidence>
<dbReference type="EMBL" id="CP092876">
    <property type="protein sequence ID" value="UYV77113.1"/>
    <property type="molecule type" value="Genomic_DNA"/>
</dbReference>
<keyword evidence="6 8" id="KW-0505">Motor protein</keyword>
<evidence type="ECO:0000259" key="10">
    <source>
        <dbReference type="PROSITE" id="PS50067"/>
    </source>
</evidence>
<comment type="similarity">
    <text evidence="8">Belongs to the TRAFAC class myosin-kinesin ATPase superfamily. Kinesin family.</text>
</comment>
<feature type="compositionally biased region" description="Polar residues" evidence="9">
    <location>
        <begin position="8"/>
        <end position="18"/>
    </location>
</feature>
<sequence>MSYARPAVQQNGFTDNNSMPPPPSGLPPPNFYQSNSSRIPPPTQPAPQQQQQPNNIASETKKKNLSECAARNRRSNVVKEVDRIKKQREERRARQAEKKAEQQELMNLDPGNPNWEFLGMIREYRNQLDYKPLCISDPIQVLQICVAVRKRPLNKKELARKEVDVITVPNKEHITVHEPKLKVDLTKYLENQLFRFDYAFDDTADNELVYKFTAKPLVQTIFEGGMATCFAYGQTGSGKTHTMGGDFMGKSQDCTKGIYALATKDVFRLLRSSQYKNEDLMVTACFFEIYSGKVFDLLNNKQKLRVLEDGKQQVQVVGLQERPVDTVEEVLRLIQHGNNCRTSGQTSANQHSSRSHAVFQIVLKRR</sequence>
<dbReference type="PRINTS" id="PR00380">
    <property type="entry name" value="KINESINHEAVY"/>
</dbReference>
<evidence type="ECO:0000256" key="7">
    <source>
        <dbReference type="ARBA" id="ARBA00023212"/>
    </source>
</evidence>
<keyword evidence="2" id="KW-0963">Cytoplasm</keyword>
<dbReference type="InterPro" id="IPR027417">
    <property type="entry name" value="P-loop_NTPase"/>
</dbReference>
<keyword evidence="12" id="KW-1185">Reference proteome</keyword>
<dbReference type="InterPro" id="IPR001752">
    <property type="entry name" value="Kinesin_motor_dom"/>
</dbReference>
<proteinExistence type="inferred from homology"/>
<dbReference type="PROSITE" id="PS50067">
    <property type="entry name" value="KINESIN_MOTOR_2"/>
    <property type="match status" value="1"/>
</dbReference>
<name>A0ABY6LB13_9ARAC</name>
<evidence type="ECO:0000256" key="1">
    <source>
        <dbReference type="ARBA" id="ARBA00004245"/>
    </source>
</evidence>
<dbReference type="SMART" id="SM00129">
    <property type="entry name" value="KISc"/>
    <property type="match status" value="1"/>
</dbReference>
<dbReference type="InterPro" id="IPR036961">
    <property type="entry name" value="Kinesin_motor_dom_sf"/>
</dbReference>
<evidence type="ECO:0000256" key="6">
    <source>
        <dbReference type="ARBA" id="ARBA00023175"/>
    </source>
</evidence>
<feature type="region of interest" description="Disordered" evidence="9">
    <location>
        <begin position="1"/>
        <end position="103"/>
    </location>
</feature>
<organism evidence="11 12">
    <name type="scientific">Cordylochernes scorpioides</name>
    <dbReference type="NCBI Taxonomy" id="51811"/>
    <lineage>
        <taxon>Eukaryota</taxon>
        <taxon>Metazoa</taxon>
        <taxon>Ecdysozoa</taxon>
        <taxon>Arthropoda</taxon>
        <taxon>Chelicerata</taxon>
        <taxon>Arachnida</taxon>
        <taxon>Pseudoscorpiones</taxon>
        <taxon>Cheliferoidea</taxon>
        <taxon>Chernetidae</taxon>
        <taxon>Cordylochernes</taxon>
    </lineage>
</organism>
<reference evidence="11 12" key="1">
    <citation type="submission" date="2022-01" db="EMBL/GenBank/DDBJ databases">
        <title>A chromosomal length assembly of Cordylochernes scorpioides.</title>
        <authorList>
            <person name="Zeh D."/>
            <person name="Zeh J."/>
        </authorList>
    </citation>
    <scope>NUCLEOTIDE SEQUENCE [LARGE SCALE GENOMIC DNA]</scope>
    <source>
        <strain evidence="11">IN4F17</strain>
        <tissue evidence="11">Whole Body</tissue>
    </source>
</reference>
<dbReference type="SUPFAM" id="SSF52540">
    <property type="entry name" value="P-loop containing nucleoside triphosphate hydrolases"/>
    <property type="match status" value="1"/>
</dbReference>
<evidence type="ECO:0000256" key="3">
    <source>
        <dbReference type="ARBA" id="ARBA00022701"/>
    </source>
</evidence>
<feature type="domain" description="Kinesin motor" evidence="10">
    <location>
        <begin position="143"/>
        <end position="366"/>
    </location>
</feature>
<dbReference type="Pfam" id="PF00225">
    <property type="entry name" value="Kinesin"/>
    <property type="match status" value="1"/>
</dbReference>
<evidence type="ECO:0000256" key="5">
    <source>
        <dbReference type="ARBA" id="ARBA00022840"/>
    </source>
</evidence>
<evidence type="ECO:0000313" key="12">
    <source>
        <dbReference type="Proteomes" id="UP001235939"/>
    </source>
</evidence>
<feature type="binding site" evidence="8">
    <location>
        <begin position="233"/>
        <end position="240"/>
    </location>
    <ligand>
        <name>ATP</name>
        <dbReference type="ChEBI" id="CHEBI:30616"/>
    </ligand>
</feature>
<keyword evidence="3" id="KW-0493">Microtubule</keyword>
<dbReference type="InterPro" id="IPR027640">
    <property type="entry name" value="Kinesin-like_fam"/>
</dbReference>
<evidence type="ECO:0000313" key="11">
    <source>
        <dbReference type="EMBL" id="UYV77113.1"/>
    </source>
</evidence>
<dbReference type="Proteomes" id="UP001235939">
    <property type="component" value="Chromosome 14"/>
</dbReference>
<dbReference type="Gene3D" id="3.40.850.10">
    <property type="entry name" value="Kinesin motor domain"/>
    <property type="match status" value="1"/>
</dbReference>
<feature type="compositionally biased region" description="Pro residues" evidence="9">
    <location>
        <begin position="19"/>
        <end position="30"/>
    </location>
</feature>